<protein>
    <submittedName>
        <fullName evidence="1">Uncharacterized protein</fullName>
    </submittedName>
</protein>
<sequence length="63" mass="6502">MDGLPSTDVLERSLIMNPCLLHLSTTPEILLGLCGASRNNSAKIIHAKSHAAAANLFKGGSGS</sequence>
<dbReference type="RefSeq" id="XP_040765081.1">
    <property type="nucleotide sequence ID" value="XM_040908789.1"/>
</dbReference>
<evidence type="ECO:0000313" key="2">
    <source>
        <dbReference type="Proteomes" id="UP000076871"/>
    </source>
</evidence>
<keyword evidence="2" id="KW-1185">Reference proteome</keyword>
<gene>
    <name evidence="1" type="ORF">LAESUDRAFT_725256</name>
</gene>
<dbReference type="GeneID" id="63825818"/>
<organism evidence="1 2">
    <name type="scientific">Laetiporus sulphureus 93-53</name>
    <dbReference type="NCBI Taxonomy" id="1314785"/>
    <lineage>
        <taxon>Eukaryota</taxon>
        <taxon>Fungi</taxon>
        <taxon>Dikarya</taxon>
        <taxon>Basidiomycota</taxon>
        <taxon>Agaricomycotina</taxon>
        <taxon>Agaricomycetes</taxon>
        <taxon>Polyporales</taxon>
        <taxon>Laetiporus</taxon>
    </lineage>
</organism>
<dbReference type="Proteomes" id="UP000076871">
    <property type="component" value="Unassembled WGS sequence"/>
</dbReference>
<evidence type="ECO:0000313" key="1">
    <source>
        <dbReference type="EMBL" id="KZT07341.1"/>
    </source>
</evidence>
<dbReference type="AlphaFoldDB" id="A0A165EM20"/>
<proteinExistence type="predicted"/>
<accession>A0A165EM20</accession>
<name>A0A165EM20_9APHY</name>
<reference evidence="1 2" key="1">
    <citation type="journal article" date="2016" name="Mol. Biol. Evol.">
        <title>Comparative Genomics of Early-Diverging Mushroom-Forming Fungi Provides Insights into the Origins of Lignocellulose Decay Capabilities.</title>
        <authorList>
            <person name="Nagy L.G."/>
            <person name="Riley R."/>
            <person name="Tritt A."/>
            <person name="Adam C."/>
            <person name="Daum C."/>
            <person name="Floudas D."/>
            <person name="Sun H."/>
            <person name="Yadav J.S."/>
            <person name="Pangilinan J."/>
            <person name="Larsson K.H."/>
            <person name="Matsuura K."/>
            <person name="Barry K."/>
            <person name="Labutti K."/>
            <person name="Kuo R."/>
            <person name="Ohm R.A."/>
            <person name="Bhattacharya S.S."/>
            <person name="Shirouzu T."/>
            <person name="Yoshinaga Y."/>
            <person name="Martin F.M."/>
            <person name="Grigoriev I.V."/>
            <person name="Hibbett D.S."/>
        </authorList>
    </citation>
    <scope>NUCLEOTIDE SEQUENCE [LARGE SCALE GENOMIC DNA]</scope>
    <source>
        <strain evidence="1 2">93-53</strain>
    </source>
</reference>
<dbReference type="EMBL" id="KV427620">
    <property type="protein sequence ID" value="KZT07341.1"/>
    <property type="molecule type" value="Genomic_DNA"/>
</dbReference>
<dbReference type="InParanoid" id="A0A165EM20"/>